<accession>A0A8T4GJ07</accession>
<keyword evidence="2" id="KW-1133">Transmembrane helix</keyword>
<reference evidence="3" key="1">
    <citation type="submission" date="2021-03" db="EMBL/GenBank/DDBJ databases">
        <title>Genomic Encyclopedia of Type Strains, Phase IV (KMG-IV): sequencing the most valuable type-strain genomes for metagenomic binning, comparative biology and taxonomic classification.</title>
        <authorList>
            <person name="Goeker M."/>
        </authorList>
    </citation>
    <scope>NUCLEOTIDE SEQUENCE</scope>
    <source>
        <strain evidence="3">DSM 23564</strain>
    </source>
</reference>
<evidence type="ECO:0000313" key="4">
    <source>
        <dbReference type="Proteomes" id="UP000823588"/>
    </source>
</evidence>
<comment type="caution">
    <text evidence="3">The sequence shown here is derived from an EMBL/GenBank/DDBJ whole genome shotgun (WGS) entry which is preliminary data.</text>
</comment>
<dbReference type="AlphaFoldDB" id="A0A8T4GJ07"/>
<name>A0A8T4GJ07_9EURY</name>
<keyword evidence="2" id="KW-0472">Membrane</keyword>
<evidence type="ECO:0000256" key="1">
    <source>
        <dbReference type="SAM" id="MobiDB-lite"/>
    </source>
</evidence>
<evidence type="ECO:0000313" key="3">
    <source>
        <dbReference type="EMBL" id="MBP1922995.1"/>
    </source>
</evidence>
<dbReference type="Proteomes" id="UP000823588">
    <property type="component" value="Unassembled WGS sequence"/>
</dbReference>
<feature type="compositionally biased region" description="Polar residues" evidence="1">
    <location>
        <begin position="62"/>
        <end position="82"/>
    </location>
</feature>
<feature type="region of interest" description="Disordered" evidence="1">
    <location>
        <begin position="61"/>
        <end position="102"/>
    </location>
</feature>
<sequence>MSRAVPVATAFLVGVCVFAWLAGPVLEARFGAEALLAAYGAVAAGTAATTYVLVRRVDTRVSGGQTDGTASEPDSSTSSTGNDAEAATPSDDETLTVRLDDLDDLDVEREVRQLKAERSVGGDEE</sequence>
<evidence type="ECO:0000256" key="2">
    <source>
        <dbReference type="SAM" id="Phobius"/>
    </source>
</evidence>
<dbReference type="OrthoDB" id="331494at2157"/>
<feature type="transmembrane region" description="Helical" evidence="2">
    <location>
        <begin position="35"/>
        <end position="54"/>
    </location>
</feature>
<protein>
    <submittedName>
        <fullName evidence="3">Uncharacterized protein</fullName>
    </submittedName>
</protein>
<dbReference type="EMBL" id="JAGGKQ010000014">
    <property type="protein sequence ID" value="MBP1922995.1"/>
    <property type="molecule type" value="Genomic_DNA"/>
</dbReference>
<gene>
    <name evidence="3" type="ORF">J2751_002028</name>
</gene>
<organism evidence="3 4">
    <name type="scientific">Halorubrum alkaliphilum</name>
    <dbReference type="NCBI Taxonomy" id="261290"/>
    <lineage>
        <taxon>Archaea</taxon>
        <taxon>Methanobacteriati</taxon>
        <taxon>Methanobacteriota</taxon>
        <taxon>Stenosarchaea group</taxon>
        <taxon>Halobacteria</taxon>
        <taxon>Halobacteriales</taxon>
        <taxon>Haloferacaceae</taxon>
        <taxon>Halorubrum</taxon>
    </lineage>
</organism>
<keyword evidence="4" id="KW-1185">Reference proteome</keyword>
<proteinExistence type="predicted"/>
<dbReference type="RefSeq" id="WP_209485660.1">
    <property type="nucleotide sequence ID" value="NZ_JAGGKQ010000014.1"/>
</dbReference>
<keyword evidence="2" id="KW-0812">Transmembrane</keyword>